<dbReference type="OrthoDB" id="3261690at2759"/>
<organism evidence="1 2">
    <name type="scientific">Crepidotus variabilis</name>
    <dbReference type="NCBI Taxonomy" id="179855"/>
    <lineage>
        <taxon>Eukaryota</taxon>
        <taxon>Fungi</taxon>
        <taxon>Dikarya</taxon>
        <taxon>Basidiomycota</taxon>
        <taxon>Agaricomycotina</taxon>
        <taxon>Agaricomycetes</taxon>
        <taxon>Agaricomycetidae</taxon>
        <taxon>Agaricales</taxon>
        <taxon>Agaricineae</taxon>
        <taxon>Crepidotaceae</taxon>
        <taxon>Crepidotus</taxon>
    </lineage>
</organism>
<dbReference type="Proteomes" id="UP000807306">
    <property type="component" value="Unassembled WGS sequence"/>
</dbReference>
<dbReference type="EMBL" id="MU158015">
    <property type="protein sequence ID" value="KAF9521610.1"/>
    <property type="molecule type" value="Genomic_DNA"/>
</dbReference>
<evidence type="ECO:0000313" key="2">
    <source>
        <dbReference type="Proteomes" id="UP000807306"/>
    </source>
</evidence>
<gene>
    <name evidence="1" type="ORF">CPB83DRAFT_900503</name>
</gene>
<protein>
    <submittedName>
        <fullName evidence="1">Uncharacterized protein</fullName>
    </submittedName>
</protein>
<comment type="caution">
    <text evidence="1">The sequence shown here is derived from an EMBL/GenBank/DDBJ whole genome shotgun (WGS) entry which is preliminary data.</text>
</comment>
<name>A0A9P6E333_9AGAR</name>
<reference evidence="1" key="1">
    <citation type="submission" date="2020-11" db="EMBL/GenBank/DDBJ databases">
        <authorList>
            <consortium name="DOE Joint Genome Institute"/>
            <person name="Ahrendt S."/>
            <person name="Riley R."/>
            <person name="Andreopoulos W."/>
            <person name="Labutti K."/>
            <person name="Pangilinan J."/>
            <person name="Ruiz-Duenas F.J."/>
            <person name="Barrasa J.M."/>
            <person name="Sanchez-Garcia M."/>
            <person name="Camarero S."/>
            <person name="Miyauchi S."/>
            <person name="Serrano A."/>
            <person name="Linde D."/>
            <person name="Babiker R."/>
            <person name="Drula E."/>
            <person name="Ayuso-Fernandez I."/>
            <person name="Pacheco R."/>
            <person name="Padilla G."/>
            <person name="Ferreira P."/>
            <person name="Barriuso J."/>
            <person name="Kellner H."/>
            <person name="Castanera R."/>
            <person name="Alfaro M."/>
            <person name="Ramirez L."/>
            <person name="Pisabarro A.G."/>
            <person name="Kuo A."/>
            <person name="Tritt A."/>
            <person name="Lipzen A."/>
            <person name="He G."/>
            <person name="Yan M."/>
            <person name="Ng V."/>
            <person name="Cullen D."/>
            <person name="Martin F."/>
            <person name="Rosso M.-N."/>
            <person name="Henrissat B."/>
            <person name="Hibbett D."/>
            <person name="Martinez A.T."/>
            <person name="Grigoriev I.V."/>
        </authorList>
    </citation>
    <scope>NUCLEOTIDE SEQUENCE</scope>
    <source>
        <strain evidence="1">CBS 506.95</strain>
    </source>
</reference>
<dbReference type="AlphaFoldDB" id="A0A9P6E333"/>
<proteinExistence type="predicted"/>
<evidence type="ECO:0000313" key="1">
    <source>
        <dbReference type="EMBL" id="KAF9521610.1"/>
    </source>
</evidence>
<accession>A0A9P6E333</accession>
<sequence>MSSCIEQLAGFRTALLSVGIDLAVYLQAYLSDKTQTYHIGGGINFRALSIMMALHGNPPIFCRNLLQVLQDASAVLDVLLRIEMRVPLRRAPLALQQFRRTTLAISIASFPRRVWWDYKQTRLFAATYLLSYLNTQTLTIRRRESTEVMVFGLTFLINALSHRLDDDSSARDLIRCIAPLTNDIALSTLMRRNADANSQLARYPEGYPWIPGGIFILRDFSLPPVSDPPRFYHVTEVSSGTYFYFANCTREQAGRKLYKQYYKEQAPGAKWVPQRKGMTVARNQQPREFDLAPQEGAIIRLPMFDHVNLDGTAEIQQDNESLSEAPVERDEPSMGDSLRTILDQMASDWMQKLGNASKSKSSYCFITQPHRQYINVADLNSLNLERFFQQVQYRRVSPEQWNKIIDVLIWEYNKPMPKSNTQQPLCLYHGMYLSLMDGAPPGMRDSIRATLQGELRKMPWLPYSRSDRIWIYETEPRSNEGPFRAIPHSKNGGPRIAINPKTIGHPSWVPSAQNVADIEELRREIEESSDAEDVAPMIVSGAIPFGAQPTQQFIGELLSQPGRGRFMVDHE</sequence>
<keyword evidence="2" id="KW-1185">Reference proteome</keyword>